<protein>
    <submittedName>
        <fullName evidence="1">Uncharacterized protein</fullName>
    </submittedName>
</protein>
<name>A0A4Z2HIV3_9TELE</name>
<reference evidence="1 2" key="1">
    <citation type="submission" date="2019-03" db="EMBL/GenBank/DDBJ databases">
        <title>First draft genome of Liparis tanakae, snailfish: a comprehensive survey of snailfish specific genes.</title>
        <authorList>
            <person name="Kim W."/>
            <person name="Song I."/>
            <person name="Jeong J.-H."/>
            <person name="Kim D."/>
            <person name="Kim S."/>
            <person name="Ryu S."/>
            <person name="Song J.Y."/>
            <person name="Lee S.K."/>
        </authorList>
    </citation>
    <scope>NUCLEOTIDE SEQUENCE [LARGE SCALE GENOMIC DNA]</scope>
    <source>
        <tissue evidence="1">Muscle</tissue>
    </source>
</reference>
<evidence type="ECO:0000313" key="1">
    <source>
        <dbReference type="EMBL" id="TNN64864.1"/>
    </source>
</evidence>
<keyword evidence="2" id="KW-1185">Reference proteome</keyword>
<gene>
    <name evidence="1" type="ORF">EYF80_024955</name>
</gene>
<comment type="caution">
    <text evidence="1">The sequence shown here is derived from an EMBL/GenBank/DDBJ whole genome shotgun (WGS) entry which is preliminary data.</text>
</comment>
<sequence>MLISHSCEISNNLSPWLKDINDTLNYNNSRRTHRITHTSSQKSQLYCTFIVNYSGKSHFHYERSLPWSEKVMQNVNRPFTPINVPLRQLESRAPRPRHSPHTHTPCGNESVLVSLVLYTRQ</sequence>
<evidence type="ECO:0000313" key="2">
    <source>
        <dbReference type="Proteomes" id="UP000314294"/>
    </source>
</evidence>
<dbReference type="Proteomes" id="UP000314294">
    <property type="component" value="Unassembled WGS sequence"/>
</dbReference>
<proteinExistence type="predicted"/>
<organism evidence="1 2">
    <name type="scientific">Liparis tanakae</name>
    <name type="common">Tanaka's snailfish</name>
    <dbReference type="NCBI Taxonomy" id="230148"/>
    <lineage>
        <taxon>Eukaryota</taxon>
        <taxon>Metazoa</taxon>
        <taxon>Chordata</taxon>
        <taxon>Craniata</taxon>
        <taxon>Vertebrata</taxon>
        <taxon>Euteleostomi</taxon>
        <taxon>Actinopterygii</taxon>
        <taxon>Neopterygii</taxon>
        <taxon>Teleostei</taxon>
        <taxon>Neoteleostei</taxon>
        <taxon>Acanthomorphata</taxon>
        <taxon>Eupercaria</taxon>
        <taxon>Perciformes</taxon>
        <taxon>Cottioidei</taxon>
        <taxon>Cottales</taxon>
        <taxon>Liparidae</taxon>
        <taxon>Liparis</taxon>
    </lineage>
</organism>
<dbReference type="EMBL" id="SRLO01000245">
    <property type="protein sequence ID" value="TNN64864.1"/>
    <property type="molecule type" value="Genomic_DNA"/>
</dbReference>
<accession>A0A4Z2HIV3</accession>
<dbReference type="AlphaFoldDB" id="A0A4Z2HIV3"/>